<dbReference type="Proteomes" id="UP000682811">
    <property type="component" value="Unassembled WGS sequence"/>
</dbReference>
<reference evidence="1 2" key="1">
    <citation type="submission" date="2021-03" db="EMBL/GenBank/DDBJ databases">
        <title>Antimicrobial resistance genes in bacteria isolated from Japanese honey, and their potential for conferring macrolide and lincosamide resistance in the American foulbrood pathogen Paenibacillus larvae.</title>
        <authorList>
            <person name="Okamoto M."/>
            <person name="Kumagai M."/>
            <person name="Kanamori H."/>
            <person name="Takamatsu D."/>
        </authorList>
    </citation>
    <scope>NUCLEOTIDE SEQUENCE [LARGE SCALE GENOMIC DNA]</scope>
    <source>
        <strain evidence="1 2">J34TS1</strain>
    </source>
</reference>
<proteinExistence type="predicted"/>
<name>A0A920CUI9_9BACL</name>
<accession>A0A920CUI9</accession>
<organism evidence="1 2">
    <name type="scientific">Paenibacillus azoreducens</name>
    <dbReference type="NCBI Taxonomy" id="116718"/>
    <lineage>
        <taxon>Bacteria</taxon>
        <taxon>Bacillati</taxon>
        <taxon>Bacillota</taxon>
        <taxon>Bacilli</taxon>
        <taxon>Bacillales</taxon>
        <taxon>Paenibacillaceae</taxon>
        <taxon>Paenibacillus</taxon>
    </lineage>
</organism>
<comment type="caution">
    <text evidence="1">The sequence shown here is derived from an EMBL/GenBank/DDBJ whole genome shotgun (WGS) entry which is preliminary data.</text>
</comment>
<evidence type="ECO:0000313" key="2">
    <source>
        <dbReference type="Proteomes" id="UP000682811"/>
    </source>
</evidence>
<sequence length="171" mass="20151">MSEDITLRSCRYETKGVWDCKYQRIYNSVPAIRPVPAKMPMIDQNCYIMNENPHGLQKAIFHLKEKQLDLQVIYGDDRDNNLPFDFTRPMHAQDVFNKDISLHLQEVVTYAAWQDENTLRLTLFYIETPYTVTYTIIFKNELIDFQFNINVSLNIPEYTAIGELMNVQSRS</sequence>
<protein>
    <submittedName>
        <fullName evidence="1">Uncharacterized protein</fullName>
    </submittedName>
</protein>
<evidence type="ECO:0000313" key="1">
    <source>
        <dbReference type="EMBL" id="GIO49482.1"/>
    </source>
</evidence>
<dbReference type="AlphaFoldDB" id="A0A920CUI9"/>
<dbReference type="EMBL" id="BORT01000022">
    <property type="protein sequence ID" value="GIO49482.1"/>
    <property type="molecule type" value="Genomic_DNA"/>
</dbReference>
<dbReference type="RefSeq" id="WP_212979970.1">
    <property type="nucleotide sequence ID" value="NZ_AP025343.1"/>
</dbReference>
<gene>
    <name evidence="1" type="ORF">J34TS1_42470</name>
</gene>
<keyword evidence="2" id="KW-1185">Reference proteome</keyword>